<evidence type="ECO:0000313" key="4">
    <source>
        <dbReference type="WBParaSite" id="TREG1_2900.1"/>
    </source>
</evidence>
<dbReference type="WBParaSite" id="TREG1_2900.1">
    <property type="protein sequence ID" value="TREG1_2900.1"/>
    <property type="gene ID" value="TREG1_2900"/>
</dbReference>
<evidence type="ECO:0000256" key="2">
    <source>
        <dbReference type="SAM" id="Phobius"/>
    </source>
</evidence>
<feature type="transmembrane region" description="Helical" evidence="2">
    <location>
        <begin position="113"/>
        <end position="132"/>
    </location>
</feature>
<keyword evidence="2" id="KW-0812">Transmembrane</keyword>
<sequence>MAWSSGSRRCSDTGHSRNSGGPAGETAKENKDGNTTSLKCYNCDSCEKPSDNQTKENCGSCRKYIKSGKVQRYECSDKQGCGDLKDQKGDDKTECCSDKNLCNSTGKNKINTILLGSTISLVLIALFENTIFS</sequence>
<protein>
    <submittedName>
        <fullName evidence="4">Uncharacterized protein</fullName>
    </submittedName>
</protein>
<reference evidence="4" key="2">
    <citation type="submission" date="2023-11" db="UniProtKB">
        <authorList>
            <consortium name="WormBaseParasite"/>
        </authorList>
    </citation>
    <scope>IDENTIFICATION</scope>
</reference>
<keyword evidence="3" id="KW-1185">Reference proteome</keyword>
<feature type="region of interest" description="Disordered" evidence="1">
    <location>
        <begin position="1"/>
        <end position="36"/>
    </location>
</feature>
<dbReference type="AlphaFoldDB" id="A0AA85JLU7"/>
<keyword evidence="2" id="KW-0472">Membrane</keyword>
<dbReference type="Proteomes" id="UP000050795">
    <property type="component" value="Unassembled WGS sequence"/>
</dbReference>
<evidence type="ECO:0000256" key="1">
    <source>
        <dbReference type="SAM" id="MobiDB-lite"/>
    </source>
</evidence>
<proteinExistence type="predicted"/>
<keyword evidence="2" id="KW-1133">Transmembrane helix</keyword>
<reference evidence="3" key="1">
    <citation type="submission" date="2022-06" db="EMBL/GenBank/DDBJ databases">
        <authorList>
            <person name="Berger JAMES D."/>
            <person name="Berger JAMES D."/>
        </authorList>
    </citation>
    <scope>NUCLEOTIDE SEQUENCE [LARGE SCALE GENOMIC DNA]</scope>
</reference>
<organism evidence="3 4">
    <name type="scientific">Trichobilharzia regenti</name>
    <name type="common">Nasal bird schistosome</name>
    <dbReference type="NCBI Taxonomy" id="157069"/>
    <lineage>
        <taxon>Eukaryota</taxon>
        <taxon>Metazoa</taxon>
        <taxon>Spiralia</taxon>
        <taxon>Lophotrochozoa</taxon>
        <taxon>Platyhelminthes</taxon>
        <taxon>Trematoda</taxon>
        <taxon>Digenea</taxon>
        <taxon>Strigeidida</taxon>
        <taxon>Schistosomatoidea</taxon>
        <taxon>Schistosomatidae</taxon>
        <taxon>Trichobilharzia</taxon>
    </lineage>
</organism>
<accession>A0AA85JLU7</accession>
<name>A0AA85JLU7_TRIRE</name>
<evidence type="ECO:0000313" key="3">
    <source>
        <dbReference type="Proteomes" id="UP000050795"/>
    </source>
</evidence>